<feature type="signal peptide" evidence="1">
    <location>
        <begin position="1"/>
        <end position="19"/>
    </location>
</feature>
<reference evidence="2 3" key="1">
    <citation type="submission" date="2018-04" db="EMBL/GenBank/DDBJ databases">
        <title>Genomic Encyclopedia of Archaeal and Bacterial Type Strains, Phase II (KMG-II): from individual species to whole genera.</title>
        <authorList>
            <person name="Goeker M."/>
        </authorList>
    </citation>
    <scope>NUCLEOTIDE SEQUENCE [LARGE SCALE GENOMIC DNA]</scope>
    <source>
        <strain evidence="2 3">DSM 23082</strain>
    </source>
</reference>
<evidence type="ECO:0000256" key="1">
    <source>
        <dbReference type="SAM" id="SignalP"/>
    </source>
</evidence>
<dbReference type="Pfam" id="PF09912">
    <property type="entry name" value="DUF2141"/>
    <property type="match status" value="1"/>
</dbReference>
<organism evidence="2 3">
    <name type="scientific">Christiangramia gaetbulicola</name>
    <dbReference type="NCBI Taxonomy" id="703340"/>
    <lineage>
        <taxon>Bacteria</taxon>
        <taxon>Pseudomonadati</taxon>
        <taxon>Bacteroidota</taxon>
        <taxon>Flavobacteriia</taxon>
        <taxon>Flavobacteriales</taxon>
        <taxon>Flavobacteriaceae</taxon>
        <taxon>Christiangramia</taxon>
    </lineage>
</organism>
<protein>
    <submittedName>
        <fullName evidence="2">Uncharacterized protein (DUF2141 family)</fullName>
    </submittedName>
</protein>
<keyword evidence="1" id="KW-0732">Signal</keyword>
<sequence>MKTILISLLVSFFSQFLIAQNSVEVTITGFNSNKGAALIGLYDSETNWLKQIYKGHKSEIINNRATATFEDLPDGEYAISAFHDEDNDGEFDMILGFYPSEDYASSNNAPAKFGPPKWQDAKFILKNKSKEIQNITIY</sequence>
<dbReference type="InterPro" id="IPR018673">
    <property type="entry name" value="DUF2141"/>
</dbReference>
<dbReference type="OrthoDB" id="9788332at2"/>
<keyword evidence="3" id="KW-1185">Reference proteome</keyword>
<comment type="caution">
    <text evidence="2">The sequence shown here is derived from an EMBL/GenBank/DDBJ whole genome shotgun (WGS) entry which is preliminary data.</text>
</comment>
<evidence type="ECO:0000313" key="2">
    <source>
        <dbReference type="EMBL" id="PTX43364.1"/>
    </source>
</evidence>
<feature type="chain" id="PRO_5015687573" evidence="1">
    <location>
        <begin position="20"/>
        <end position="138"/>
    </location>
</feature>
<proteinExistence type="predicted"/>
<gene>
    <name evidence="2" type="ORF">C8P64_1891</name>
</gene>
<name>A0A2T6AHS3_9FLAO</name>
<dbReference type="EMBL" id="QBKQ01000002">
    <property type="protein sequence ID" value="PTX43364.1"/>
    <property type="molecule type" value="Genomic_DNA"/>
</dbReference>
<dbReference type="AlphaFoldDB" id="A0A2T6AHS3"/>
<accession>A0A2T6AHS3</accession>
<evidence type="ECO:0000313" key="3">
    <source>
        <dbReference type="Proteomes" id="UP000244174"/>
    </source>
</evidence>
<dbReference type="Proteomes" id="UP000244174">
    <property type="component" value="Unassembled WGS sequence"/>
</dbReference>
<dbReference type="RefSeq" id="WP_108171797.1">
    <property type="nucleotide sequence ID" value="NZ_QBKQ01000002.1"/>
</dbReference>